<dbReference type="InterPro" id="IPR036397">
    <property type="entry name" value="RNaseH_sf"/>
</dbReference>
<dbReference type="InterPro" id="IPR001584">
    <property type="entry name" value="Integrase_cat-core"/>
</dbReference>
<dbReference type="Pfam" id="PF13333">
    <property type="entry name" value="rve_2"/>
    <property type="match status" value="1"/>
</dbReference>
<dbReference type="STRING" id="1423739.FC85_GL002469"/>
<dbReference type="InterPro" id="IPR050900">
    <property type="entry name" value="Transposase_IS3/IS150/IS904"/>
</dbReference>
<dbReference type="GO" id="GO:0003676">
    <property type="term" value="F:nucleic acid binding"/>
    <property type="evidence" value="ECO:0007669"/>
    <property type="project" value="InterPro"/>
</dbReference>
<dbReference type="Pfam" id="PF13276">
    <property type="entry name" value="HTH_21"/>
    <property type="match status" value="1"/>
</dbReference>
<accession>A0A0R1SQX7</accession>
<feature type="domain" description="Integrase catalytic" evidence="2">
    <location>
        <begin position="118"/>
        <end position="293"/>
    </location>
</feature>
<sequence length="295" mass="35217">MSRLIHRLRFAFKLQDILDVLHFSKGTYEYWEGRLNRQDRDAELVTLIRQIRKENNDYGYRRVTGALRAQGVIVNKKRVQRIMAKLGMQVKTFVPSQTDTYHSYRGTIGKVSKNRLRRHFRTSVCHQKIVTDTSELTYLVRQADGCWQKHGLFLDAFMDLYNSEIIAYRISDHPNEQAILDGLNEAIRKTSDCPYRRTFHSDQGGDYQEKQYCQLLKHHRIFQSMSRKGNCFDNAVIENFFSLLKREMYYGRDFRNYETLKEAIEQYIDYYNCRRIKEKLGWRSPVAYRESTQGR</sequence>
<dbReference type="PROSITE" id="PS50994">
    <property type="entry name" value="INTEGRASE"/>
    <property type="match status" value="1"/>
</dbReference>
<comment type="caution">
    <text evidence="3">The sequence shown here is derived from an EMBL/GenBank/DDBJ whole genome shotgun (WGS) entry which is preliminary data.</text>
</comment>
<evidence type="ECO:0000313" key="3">
    <source>
        <dbReference type="EMBL" id="KRL68645.1"/>
    </source>
</evidence>
<dbReference type="InterPro" id="IPR012337">
    <property type="entry name" value="RNaseH-like_sf"/>
</dbReference>
<proteinExistence type="predicted"/>
<comment type="function">
    <text evidence="1">Involved in the transposition of the insertion sequence.</text>
</comment>
<protein>
    <submittedName>
        <fullName evidence="3">DNA integrase</fullName>
    </submittedName>
</protein>
<dbReference type="InterPro" id="IPR048020">
    <property type="entry name" value="Transpos_IS3"/>
</dbReference>
<dbReference type="PATRIC" id="fig|1423739.3.peg.2566"/>
<dbReference type="NCBIfam" id="NF033516">
    <property type="entry name" value="transpos_IS3"/>
    <property type="match status" value="1"/>
</dbReference>
<dbReference type="Gene3D" id="3.30.420.10">
    <property type="entry name" value="Ribonuclease H-like superfamily/Ribonuclease H"/>
    <property type="match status" value="1"/>
</dbReference>
<evidence type="ECO:0000259" key="2">
    <source>
        <dbReference type="PROSITE" id="PS50994"/>
    </source>
</evidence>
<dbReference type="PANTHER" id="PTHR46889:SF4">
    <property type="entry name" value="TRANSPOSASE INSO FOR INSERTION SEQUENCE ELEMENT IS911B-RELATED"/>
    <property type="match status" value="1"/>
</dbReference>
<name>A0A0R1SQX7_9LACO</name>
<reference evidence="3 4" key="1">
    <citation type="journal article" date="2015" name="Genome Announc.">
        <title>Expanding the biotechnology potential of lactobacilli through comparative genomics of 213 strains and associated genera.</title>
        <authorList>
            <person name="Sun Z."/>
            <person name="Harris H.M."/>
            <person name="McCann A."/>
            <person name="Guo C."/>
            <person name="Argimon S."/>
            <person name="Zhang W."/>
            <person name="Yang X."/>
            <person name="Jeffery I.B."/>
            <person name="Cooney J.C."/>
            <person name="Kagawa T.F."/>
            <person name="Liu W."/>
            <person name="Song Y."/>
            <person name="Salvetti E."/>
            <person name="Wrobel A."/>
            <person name="Rasinkangas P."/>
            <person name="Parkhill J."/>
            <person name="Rea M.C."/>
            <person name="O'Sullivan O."/>
            <person name="Ritari J."/>
            <person name="Douillard F.P."/>
            <person name="Paul Ross R."/>
            <person name="Yang R."/>
            <person name="Briner A.E."/>
            <person name="Felis G.E."/>
            <person name="de Vos W.M."/>
            <person name="Barrangou R."/>
            <person name="Klaenhammer T.R."/>
            <person name="Caufield P.W."/>
            <person name="Cui Y."/>
            <person name="Zhang H."/>
            <person name="O'Toole P.W."/>
        </authorList>
    </citation>
    <scope>NUCLEOTIDE SEQUENCE [LARGE SCALE GENOMIC DNA]</scope>
    <source>
        <strain evidence="3 4">DSM 14421</strain>
    </source>
</reference>
<organism evidence="3 4">
    <name type="scientific">Lentilactobacillus diolivorans DSM 14421</name>
    <dbReference type="NCBI Taxonomy" id="1423739"/>
    <lineage>
        <taxon>Bacteria</taxon>
        <taxon>Bacillati</taxon>
        <taxon>Bacillota</taxon>
        <taxon>Bacilli</taxon>
        <taxon>Lactobacillales</taxon>
        <taxon>Lactobacillaceae</taxon>
        <taxon>Lentilactobacillus</taxon>
    </lineage>
</organism>
<dbReference type="RefSeq" id="WP_083484908.1">
    <property type="nucleotide sequence ID" value="NZ_AZEY01000023.1"/>
</dbReference>
<dbReference type="SUPFAM" id="SSF53098">
    <property type="entry name" value="Ribonuclease H-like"/>
    <property type="match status" value="1"/>
</dbReference>
<dbReference type="AlphaFoldDB" id="A0A0R1SQX7"/>
<dbReference type="Pfam" id="PF00665">
    <property type="entry name" value="rve"/>
    <property type="match status" value="1"/>
</dbReference>
<dbReference type="PANTHER" id="PTHR46889">
    <property type="entry name" value="TRANSPOSASE INSF FOR INSERTION SEQUENCE IS3B-RELATED"/>
    <property type="match status" value="1"/>
</dbReference>
<dbReference type="EMBL" id="AZEY01000023">
    <property type="protein sequence ID" value="KRL68645.1"/>
    <property type="molecule type" value="Genomic_DNA"/>
</dbReference>
<dbReference type="Proteomes" id="UP000052013">
    <property type="component" value="Unassembled WGS sequence"/>
</dbReference>
<gene>
    <name evidence="3" type="ORF">FC85_GL002469</name>
</gene>
<evidence type="ECO:0000313" key="4">
    <source>
        <dbReference type="Proteomes" id="UP000052013"/>
    </source>
</evidence>
<dbReference type="GO" id="GO:0015074">
    <property type="term" value="P:DNA integration"/>
    <property type="evidence" value="ECO:0007669"/>
    <property type="project" value="InterPro"/>
</dbReference>
<dbReference type="InterPro" id="IPR025948">
    <property type="entry name" value="HTH-like_dom"/>
</dbReference>
<evidence type="ECO:0000256" key="1">
    <source>
        <dbReference type="ARBA" id="ARBA00002286"/>
    </source>
</evidence>